<proteinExistence type="predicted"/>
<dbReference type="Proteomes" id="UP001642409">
    <property type="component" value="Unassembled WGS sequence"/>
</dbReference>
<comment type="caution">
    <text evidence="2">The sequence shown here is derived from an EMBL/GenBank/DDBJ whole genome shotgun (WGS) entry which is preliminary data.</text>
</comment>
<evidence type="ECO:0000256" key="1">
    <source>
        <dbReference type="SAM" id="Coils"/>
    </source>
</evidence>
<protein>
    <submittedName>
        <fullName evidence="2">Pentapeptide_repeats-containing protein</fullName>
    </submittedName>
</protein>
<dbReference type="EMBL" id="CAXDID020000190">
    <property type="protein sequence ID" value="CAL6051889.1"/>
    <property type="molecule type" value="Genomic_DNA"/>
</dbReference>
<name>A0ABP1K3K3_9EUKA</name>
<accession>A0ABP1K3K3</accession>
<organism evidence="2 3">
    <name type="scientific">Hexamita inflata</name>
    <dbReference type="NCBI Taxonomy" id="28002"/>
    <lineage>
        <taxon>Eukaryota</taxon>
        <taxon>Metamonada</taxon>
        <taxon>Diplomonadida</taxon>
        <taxon>Hexamitidae</taxon>
        <taxon>Hexamitinae</taxon>
        <taxon>Hexamita</taxon>
    </lineage>
</organism>
<feature type="coiled-coil region" evidence="1">
    <location>
        <begin position="76"/>
        <end position="136"/>
    </location>
</feature>
<keyword evidence="3" id="KW-1185">Reference proteome</keyword>
<reference evidence="2 3" key="1">
    <citation type="submission" date="2024-07" db="EMBL/GenBank/DDBJ databases">
        <authorList>
            <person name="Akdeniz Z."/>
        </authorList>
    </citation>
    <scope>NUCLEOTIDE SEQUENCE [LARGE SCALE GENOMIC DNA]</scope>
</reference>
<sequence length="215" mass="25370">MKDKQTDQIVKLLTTLSIYQEGSNAWKIRNRVAQLCIRNSIVKKPVDQFGGVYLNMAIKEENKQVQRTLQNAEYIKKQKQKLKESWQQVKAEQEQELAEQTNIIQQIWQQLNKQGENVAQEEIEQCKLKLQAIKQQSYTVQQLFKQIDIKSNIFSNLLSITEKQEDLLTQIQQRLNKIETLTAGRSVKELTQIIYDYYINENQRDFNIYTRKGSI</sequence>
<evidence type="ECO:0000313" key="2">
    <source>
        <dbReference type="EMBL" id="CAL6051889.1"/>
    </source>
</evidence>
<evidence type="ECO:0000313" key="3">
    <source>
        <dbReference type="Proteomes" id="UP001642409"/>
    </source>
</evidence>
<gene>
    <name evidence="2" type="ORF">HINF_LOCUS44584</name>
</gene>
<keyword evidence="1" id="KW-0175">Coiled coil</keyword>